<keyword evidence="6 8" id="KW-0460">Magnesium</keyword>
<dbReference type="Gene3D" id="3.40.50.1010">
    <property type="entry name" value="5'-nuclease"/>
    <property type="match status" value="1"/>
</dbReference>
<evidence type="ECO:0000256" key="2">
    <source>
        <dbReference type="ARBA" id="ARBA00022649"/>
    </source>
</evidence>
<protein>
    <recommendedName>
        <fullName evidence="8">Ribonuclease VapC</fullName>
        <shortName evidence="8">RNase VapC</shortName>
        <ecNumber evidence="8">3.1.-.-</ecNumber>
    </recommendedName>
    <alternativeName>
        <fullName evidence="8">Toxin VapC</fullName>
    </alternativeName>
</protein>
<dbReference type="PANTHER" id="PTHR33653">
    <property type="entry name" value="RIBONUCLEASE VAPC2"/>
    <property type="match status" value="1"/>
</dbReference>
<keyword evidence="11" id="KW-1185">Reference proteome</keyword>
<dbReference type="InterPro" id="IPR022907">
    <property type="entry name" value="VapC_family"/>
</dbReference>
<dbReference type="Proteomes" id="UP001596004">
    <property type="component" value="Unassembled WGS sequence"/>
</dbReference>
<dbReference type="EC" id="3.1.-.-" evidence="8"/>
<dbReference type="Pfam" id="PF01850">
    <property type="entry name" value="PIN"/>
    <property type="match status" value="1"/>
</dbReference>
<gene>
    <name evidence="8" type="primary">vapC</name>
    <name evidence="10" type="ORF">ACFO60_14625</name>
</gene>
<keyword evidence="8" id="KW-0800">Toxin</keyword>
<dbReference type="RefSeq" id="WP_380840723.1">
    <property type="nucleotide sequence ID" value="NZ_JBHSFP010000008.1"/>
</dbReference>
<comment type="similarity">
    <text evidence="7 8">Belongs to the PINc/VapC protein family.</text>
</comment>
<evidence type="ECO:0000313" key="11">
    <source>
        <dbReference type="Proteomes" id="UP001596004"/>
    </source>
</evidence>
<dbReference type="InterPro" id="IPR050556">
    <property type="entry name" value="Type_II_TA_system_RNase"/>
</dbReference>
<evidence type="ECO:0000256" key="8">
    <source>
        <dbReference type="HAMAP-Rule" id="MF_00265"/>
    </source>
</evidence>
<sequence length="139" mass="15666">MPRYLIDTSALARLGRQKDLRVKWQEPLRSGRIGLCPITELELLLSARSFADRTSVLGRLHDEYCWVPMPDRAFQRAADIQELLTKQKQHRCAGPVDLLVAATAELNGLTILHYDRDYDTIAKVTGQPVEWLAPPGSLS</sequence>
<comment type="function">
    <text evidence="8">Toxic component of a toxin-antitoxin (TA) system. An RNase.</text>
</comment>
<reference evidence="11" key="1">
    <citation type="journal article" date="2019" name="Int. J. Syst. Evol. Microbiol.">
        <title>The Global Catalogue of Microorganisms (GCM) 10K type strain sequencing project: providing services to taxonomists for standard genome sequencing and annotation.</title>
        <authorList>
            <consortium name="The Broad Institute Genomics Platform"/>
            <consortium name="The Broad Institute Genome Sequencing Center for Infectious Disease"/>
            <person name="Wu L."/>
            <person name="Ma J."/>
        </authorList>
    </citation>
    <scope>NUCLEOTIDE SEQUENCE [LARGE SCALE GENOMIC DNA]</scope>
    <source>
        <strain evidence="11">CGMCC 4.7132</strain>
    </source>
</reference>
<comment type="cofactor">
    <cofactor evidence="1 8">
        <name>Mg(2+)</name>
        <dbReference type="ChEBI" id="CHEBI:18420"/>
    </cofactor>
</comment>
<dbReference type="InterPro" id="IPR029060">
    <property type="entry name" value="PIN-like_dom_sf"/>
</dbReference>
<keyword evidence="5 8" id="KW-0378">Hydrolase</keyword>
<evidence type="ECO:0000256" key="5">
    <source>
        <dbReference type="ARBA" id="ARBA00022801"/>
    </source>
</evidence>
<evidence type="ECO:0000256" key="1">
    <source>
        <dbReference type="ARBA" id="ARBA00001946"/>
    </source>
</evidence>
<keyword evidence="3 8" id="KW-0540">Nuclease</keyword>
<evidence type="ECO:0000313" key="10">
    <source>
        <dbReference type="EMBL" id="MFC4532006.1"/>
    </source>
</evidence>
<evidence type="ECO:0000256" key="6">
    <source>
        <dbReference type="ARBA" id="ARBA00022842"/>
    </source>
</evidence>
<dbReference type="PANTHER" id="PTHR33653:SF1">
    <property type="entry name" value="RIBONUCLEASE VAPC2"/>
    <property type="match status" value="1"/>
</dbReference>
<dbReference type="HAMAP" id="MF_00265">
    <property type="entry name" value="VapC_Nob1"/>
    <property type="match status" value="1"/>
</dbReference>
<organism evidence="10 11">
    <name type="scientific">Sphaerisporangium dianthi</name>
    <dbReference type="NCBI Taxonomy" id="1436120"/>
    <lineage>
        <taxon>Bacteria</taxon>
        <taxon>Bacillati</taxon>
        <taxon>Actinomycetota</taxon>
        <taxon>Actinomycetes</taxon>
        <taxon>Streptosporangiales</taxon>
        <taxon>Streptosporangiaceae</taxon>
        <taxon>Sphaerisporangium</taxon>
    </lineage>
</organism>
<evidence type="ECO:0000256" key="7">
    <source>
        <dbReference type="ARBA" id="ARBA00038093"/>
    </source>
</evidence>
<accession>A0ABV9CGF8</accession>
<dbReference type="SUPFAM" id="SSF88723">
    <property type="entry name" value="PIN domain-like"/>
    <property type="match status" value="1"/>
</dbReference>
<dbReference type="CDD" id="cd18755">
    <property type="entry name" value="PIN_MtVapC3_VapC21-like"/>
    <property type="match status" value="1"/>
</dbReference>
<keyword evidence="4 8" id="KW-0479">Metal-binding</keyword>
<name>A0ABV9CGF8_9ACTN</name>
<keyword evidence="2 8" id="KW-1277">Toxin-antitoxin system</keyword>
<dbReference type="EMBL" id="JBHSFP010000008">
    <property type="protein sequence ID" value="MFC4532006.1"/>
    <property type="molecule type" value="Genomic_DNA"/>
</dbReference>
<feature type="domain" description="PIN" evidence="9">
    <location>
        <begin position="4"/>
        <end position="123"/>
    </location>
</feature>
<evidence type="ECO:0000259" key="9">
    <source>
        <dbReference type="Pfam" id="PF01850"/>
    </source>
</evidence>
<evidence type="ECO:0000256" key="4">
    <source>
        <dbReference type="ARBA" id="ARBA00022723"/>
    </source>
</evidence>
<evidence type="ECO:0000256" key="3">
    <source>
        <dbReference type="ARBA" id="ARBA00022722"/>
    </source>
</evidence>
<feature type="binding site" evidence="8">
    <location>
        <position position="7"/>
    </location>
    <ligand>
        <name>Mg(2+)</name>
        <dbReference type="ChEBI" id="CHEBI:18420"/>
    </ligand>
</feature>
<feature type="binding site" evidence="8">
    <location>
        <position position="97"/>
    </location>
    <ligand>
        <name>Mg(2+)</name>
        <dbReference type="ChEBI" id="CHEBI:18420"/>
    </ligand>
</feature>
<comment type="caution">
    <text evidence="10">The sequence shown here is derived from an EMBL/GenBank/DDBJ whole genome shotgun (WGS) entry which is preliminary data.</text>
</comment>
<dbReference type="InterPro" id="IPR002716">
    <property type="entry name" value="PIN_dom"/>
</dbReference>
<proteinExistence type="inferred from homology"/>